<dbReference type="eggNOG" id="COG0457">
    <property type="taxonomic scope" value="Bacteria"/>
</dbReference>
<protein>
    <recommendedName>
        <fullName evidence="3">VWFA domain-containing protein</fullName>
    </recommendedName>
</protein>
<dbReference type="KEGG" id="ipa:Isop_2184"/>
<gene>
    <name evidence="4" type="ordered locus">Isop_2184</name>
</gene>
<dbReference type="Pfam" id="PF00092">
    <property type="entry name" value="VWA"/>
    <property type="match status" value="1"/>
</dbReference>
<dbReference type="InParanoid" id="E8R505"/>
<reference key="1">
    <citation type="submission" date="2010-11" db="EMBL/GenBank/DDBJ databases">
        <title>The complete sequence of chromosome of Isophaera pallida ATCC 43644.</title>
        <authorList>
            <consortium name="US DOE Joint Genome Institute (JGI-PGF)"/>
            <person name="Lucas S."/>
            <person name="Copeland A."/>
            <person name="Lapidus A."/>
            <person name="Bruce D."/>
            <person name="Goodwin L."/>
            <person name="Pitluck S."/>
            <person name="Kyrpides N."/>
            <person name="Mavromatis K."/>
            <person name="Pagani I."/>
            <person name="Ivanova N."/>
            <person name="Saunders E."/>
            <person name="Brettin T."/>
            <person name="Detter J.C."/>
            <person name="Han C."/>
            <person name="Tapia R."/>
            <person name="Land M."/>
            <person name="Hauser L."/>
            <person name="Markowitz V."/>
            <person name="Cheng J.-F."/>
            <person name="Hugenholtz P."/>
            <person name="Woyke T."/>
            <person name="Wu D."/>
            <person name="Eisen J.A."/>
        </authorList>
    </citation>
    <scope>NUCLEOTIDE SEQUENCE</scope>
    <source>
        <strain>ATCC 43644</strain>
    </source>
</reference>
<keyword evidence="1" id="KW-0175">Coiled coil</keyword>
<organism evidence="4 5">
    <name type="scientific">Isosphaera pallida (strain ATCC 43644 / DSM 9630 / IS1B)</name>
    <dbReference type="NCBI Taxonomy" id="575540"/>
    <lineage>
        <taxon>Bacteria</taxon>
        <taxon>Pseudomonadati</taxon>
        <taxon>Planctomycetota</taxon>
        <taxon>Planctomycetia</taxon>
        <taxon>Isosphaerales</taxon>
        <taxon>Isosphaeraceae</taxon>
        <taxon>Isosphaera</taxon>
    </lineage>
</organism>
<reference evidence="4 5" key="2">
    <citation type="journal article" date="2011" name="Stand. Genomic Sci.">
        <title>Complete genome sequence of Isosphaera pallida type strain (IS1B).</title>
        <authorList>
            <consortium name="US DOE Joint Genome Institute (JGI-PGF)"/>
            <person name="Goker M."/>
            <person name="Cleland D."/>
            <person name="Saunders E."/>
            <person name="Lapidus A."/>
            <person name="Nolan M."/>
            <person name="Lucas S."/>
            <person name="Hammon N."/>
            <person name="Deshpande S."/>
            <person name="Cheng J.F."/>
            <person name="Tapia R."/>
            <person name="Han C."/>
            <person name="Goodwin L."/>
            <person name="Pitluck S."/>
            <person name="Liolios K."/>
            <person name="Pagani I."/>
            <person name="Ivanova N."/>
            <person name="Mavromatis K."/>
            <person name="Pati A."/>
            <person name="Chen A."/>
            <person name="Palaniappan K."/>
            <person name="Land M."/>
            <person name="Hauser L."/>
            <person name="Chang Y.J."/>
            <person name="Jeffries C.D."/>
            <person name="Detter J.C."/>
            <person name="Beck B."/>
            <person name="Woyke T."/>
            <person name="Bristow J."/>
            <person name="Eisen J.A."/>
            <person name="Markowitz V."/>
            <person name="Hugenholtz P."/>
            <person name="Kyrpides N.C."/>
            <person name="Klenk H.P."/>
        </authorList>
    </citation>
    <scope>NUCLEOTIDE SEQUENCE [LARGE SCALE GENOMIC DNA]</scope>
    <source>
        <strain evidence="5">ATCC 43644 / DSM 9630 / IS1B</strain>
    </source>
</reference>
<dbReference type="AlphaFoldDB" id="E8R505"/>
<dbReference type="Proteomes" id="UP000008631">
    <property type="component" value="Chromosome"/>
</dbReference>
<accession>E8R505</accession>
<dbReference type="Gene3D" id="3.40.50.410">
    <property type="entry name" value="von Willebrand factor, type A domain"/>
    <property type="match status" value="1"/>
</dbReference>
<dbReference type="EMBL" id="CP002353">
    <property type="protein sequence ID" value="ADV62762.1"/>
    <property type="molecule type" value="Genomic_DNA"/>
</dbReference>
<dbReference type="CDD" id="cd00198">
    <property type="entry name" value="vWFA"/>
    <property type="match status" value="1"/>
</dbReference>
<dbReference type="RefSeq" id="WP_013565050.1">
    <property type="nucleotide sequence ID" value="NC_014962.1"/>
</dbReference>
<dbReference type="eggNOG" id="COG2304">
    <property type="taxonomic scope" value="Bacteria"/>
</dbReference>
<dbReference type="PROSITE" id="PS50234">
    <property type="entry name" value="VWFA"/>
    <property type="match status" value="1"/>
</dbReference>
<evidence type="ECO:0000256" key="1">
    <source>
        <dbReference type="SAM" id="Coils"/>
    </source>
</evidence>
<sequence>MSTSLPPASGDSYALMDDPTPILPGPSAVPAAPTSSIPSSSRQTNPAADPGEGLNLVIDPEPIGPTVAVSHAATVDAQAAAEAKRREAEAKKAQVEAEKQARAEAKARAKAEKAAARATLRARKRSQRTMPVIPGWVGSMAVHAGVLVILLLLPGAAEEAIDLSKRLNAAVDTSVASVEEPLKIMADPSQVRSEYLTDPNANPVGGVLNPSPSATPVVAAAATVSSKSAMPQAVELSASIASPLASMPSMPAVDFAGGGGIAGDVTQAVDNVDQALDQLVREILRELQRTKLTVVWMFDESNSMKDDQQAIRDRFERISSELIDNTSSEQRRSAALLHAVVGFGQQIHFDLEPTPDVTRIKEAITNLRIDMTGTENTMQSVQAVIARLGSKYITKERRMLIVLVTDESGDDGARVEETIQACLAAKVSVYVIGRQSLFGTDKLHIAYTDPVTKDVYYPTIQRGPETADFEMLQFDGLHGRWDEVPSGFAPYELARLTKETGGAYFILPNEEELRRRNRRLERIYSITTLKEYVPDYESRAEYLAKREKSELRRVMAAFINQSKQFPFRHHFSVDPQRFVSEIQAVQRQTAVRLTQLAEMEKALRALEKLRDREPEKRWQAAYDLMLAQTVAYQVKVFEYQNLLAHLLQTKPVPKVKPSRERTPDWEVFHSPKKYANPDATAKKYAEAEELLKRVIERHPNTPWADFAKHELDRGLSVDYHERVLDARYSERARLVPKY</sequence>
<evidence type="ECO:0000259" key="3">
    <source>
        <dbReference type="PROSITE" id="PS50234"/>
    </source>
</evidence>
<feature type="region of interest" description="Disordered" evidence="2">
    <location>
        <begin position="1"/>
        <end position="61"/>
    </location>
</feature>
<evidence type="ECO:0000256" key="2">
    <source>
        <dbReference type="SAM" id="MobiDB-lite"/>
    </source>
</evidence>
<dbReference type="InterPro" id="IPR002035">
    <property type="entry name" value="VWF_A"/>
</dbReference>
<feature type="domain" description="VWFA" evidence="3">
    <location>
        <begin position="293"/>
        <end position="484"/>
    </location>
</feature>
<evidence type="ECO:0000313" key="4">
    <source>
        <dbReference type="EMBL" id="ADV62762.1"/>
    </source>
</evidence>
<proteinExistence type="predicted"/>
<dbReference type="HOGENOM" id="CLU_025259_0_0_0"/>
<dbReference type="STRING" id="575540.Isop_2184"/>
<name>E8R505_ISOPI</name>
<dbReference type="SUPFAM" id="SSF53300">
    <property type="entry name" value="vWA-like"/>
    <property type="match status" value="1"/>
</dbReference>
<feature type="compositionally biased region" description="Low complexity" evidence="2">
    <location>
        <begin position="25"/>
        <end position="41"/>
    </location>
</feature>
<evidence type="ECO:0000313" key="5">
    <source>
        <dbReference type="Proteomes" id="UP000008631"/>
    </source>
</evidence>
<keyword evidence="5" id="KW-1185">Reference proteome</keyword>
<dbReference type="InterPro" id="IPR036465">
    <property type="entry name" value="vWFA_dom_sf"/>
</dbReference>
<feature type="coiled-coil region" evidence="1">
    <location>
        <begin position="78"/>
        <end position="115"/>
    </location>
</feature>